<accession>A0AAD7MR94</accession>
<protein>
    <submittedName>
        <fullName evidence="9">RmlC-like cupin</fullName>
    </submittedName>
</protein>
<evidence type="ECO:0000256" key="2">
    <source>
        <dbReference type="ARBA" id="ARBA00007456"/>
    </source>
</evidence>
<feature type="chain" id="PRO_5042042533" evidence="7">
    <location>
        <begin position="18"/>
        <end position="306"/>
    </location>
</feature>
<dbReference type="CDD" id="cd02241">
    <property type="entry name" value="cupin_OxOx"/>
    <property type="match status" value="1"/>
</dbReference>
<dbReference type="PANTHER" id="PTHR31238">
    <property type="entry name" value="GERMIN-LIKE PROTEIN SUBFAMILY 3 MEMBER 3"/>
    <property type="match status" value="1"/>
</dbReference>
<evidence type="ECO:0000256" key="6">
    <source>
        <dbReference type="SAM" id="MobiDB-lite"/>
    </source>
</evidence>
<keyword evidence="3" id="KW-0964">Secreted</keyword>
<comment type="subcellular location">
    <subcellularLocation>
        <location evidence="1">Secreted</location>
    </subcellularLocation>
</comment>
<dbReference type="SUPFAM" id="SSF51182">
    <property type="entry name" value="RmlC-like cupins"/>
    <property type="match status" value="1"/>
</dbReference>
<dbReference type="Proteomes" id="UP001215598">
    <property type="component" value="Unassembled WGS sequence"/>
</dbReference>
<dbReference type="InterPro" id="IPR006045">
    <property type="entry name" value="Cupin_1"/>
</dbReference>
<dbReference type="AlphaFoldDB" id="A0AAD7MR94"/>
<dbReference type="InterPro" id="IPR001929">
    <property type="entry name" value="Germin"/>
</dbReference>
<dbReference type="InterPro" id="IPR014710">
    <property type="entry name" value="RmlC-like_jellyroll"/>
</dbReference>
<dbReference type="PRINTS" id="PR00325">
    <property type="entry name" value="GERMIN"/>
</dbReference>
<reference evidence="9" key="1">
    <citation type="submission" date="2023-03" db="EMBL/GenBank/DDBJ databases">
        <title>Massive genome expansion in bonnet fungi (Mycena s.s.) driven by repeated elements and novel gene families across ecological guilds.</title>
        <authorList>
            <consortium name="Lawrence Berkeley National Laboratory"/>
            <person name="Harder C.B."/>
            <person name="Miyauchi S."/>
            <person name="Viragh M."/>
            <person name="Kuo A."/>
            <person name="Thoen E."/>
            <person name="Andreopoulos B."/>
            <person name="Lu D."/>
            <person name="Skrede I."/>
            <person name="Drula E."/>
            <person name="Henrissat B."/>
            <person name="Morin E."/>
            <person name="Kohler A."/>
            <person name="Barry K."/>
            <person name="LaButti K."/>
            <person name="Morin E."/>
            <person name="Salamov A."/>
            <person name="Lipzen A."/>
            <person name="Mereny Z."/>
            <person name="Hegedus B."/>
            <person name="Baldrian P."/>
            <person name="Stursova M."/>
            <person name="Weitz H."/>
            <person name="Taylor A."/>
            <person name="Grigoriev I.V."/>
            <person name="Nagy L.G."/>
            <person name="Martin F."/>
            <person name="Kauserud H."/>
        </authorList>
    </citation>
    <scope>NUCLEOTIDE SEQUENCE</scope>
    <source>
        <strain evidence="9">CBHHK182m</strain>
    </source>
</reference>
<keyword evidence="5" id="KW-0464">Manganese</keyword>
<evidence type="ECO:0000256" key="3">
    <source>
        <dbReference type="ARBA" id="ARBA00022525"/>
    </source>
</evidence>
<proteinExistence type="inferred from homology"/>
<evidence type="ECO:0000313" key="9">
    <source>
        <dbReference type="EMBL" id="KAJ7728464.1"/>
    </source>
</evidence>
<dbReference type="Pfam" id="PF00190">
    <property type="entry name" value="Cupin_1"/>
    <property type="match status" value="1"/>
</dbReference>
<feature type="signal peptide" evidence="7">
    <location>
        <begin position="1"/>
        <end position="17"/>
    </location>
</feature>
<evidence type="ECO:0000313" key="10">
    <source>
        <dbReference type="Proteomes" id="UP001215598"/>
    </source>
</evidence>
<feature type="domain" description="Cupin type-1" evidence="8">
    <location>
        <begin position="48"/>
        <end position="195"/>
    </location>
</feature>
<keyword evidence="4" id="KW-0479">Metal-binding</keyword>
<dbReference type="Gene3D" id="2.60.120.10">
    <property type="entry name" value="Jelly Rolls"/>
    <property type="match status" value="1"/>
</dbReference>
<name>A0AAD7MR94_9AGAR</name>
<comment type="similarity">
    <text evidence="2">Belongs to the germin family.</text>
</comment>
<evidence type="ECO:0000259" key="8">
    <source>
        <dbReference type="SMART" id="SM00835"/>
    </source>
</evidence>
<evidence type="ECO:0000256" key="1">
    <source>
        <dbReference type="ARBA" id="ARBA00004613"/>
    </source>
</evidence>
<evidence type="ECO:0000256" key="4">
    <source>
        <dbReference type="ARBA" id="ARBA00022723"/>
    </source>
</evidence>
<evidence type="ECO:0000256" key="5">
    <source>
        <dbReference type="ARBA" id="ARBA00023211"/>
    </source>
</evidence>
<keyword evidence="7" id="KW-0732">Signal</keyword>
<feature type="compositionally biased region" description="Polar residues" evidence="6">
    <location>
        <begin position="296"/>
        <end position="306"/>
    </location>
</feature>
<dbReference type="InterPro" id="IPR011051">
    <property type="entry name" value="RmlC_Cupin_sf"/>
</dbReference>
<gene>
    <name evidence="9" type="ORF">B0H16DRAFT_1330917</name>
</gene>
<feature type="compositionally biased region" description="Low complexity" evidence="6">
    <location>
        <begin position="254"/>
        <end position="295"/>
    </location>
</feature>
<dbReference type="SMART" id="SM00835">
    <property type="entry name" value="Cupin_1"/>
    <property type="match status" value="1"/>
</dbReference>
<feature type="region of interest" description="Disordered" evidence="6">
    <location>
        <begin position="241"/>
        <end position="306"/>
    </location>
</feature>
<dbReference type="EMBL" id="JARKIB010000172">
    <property type="protein sequence ID" value="KAJ7728464.1"/>
    <property type="molecule type" value="Genomic_DNA"/>
</dbReference>
<organism evidence="9 10">
    <name type="scientific">Mycena metata</name>
    <dbReference type="NCBI Taxonomy" id="1033252"/>
    <lineage>
        <taxon>Eukaryota</taxon>
        <taxon>Fungi</taxon>
        <taxon>Dikarya</taxon>
        <taxon>Basidiomycota</taxon>
        <taxon>Agaricomycotina</taxon>
        <taxon>Agaricomycetes</taxon>
        <taxon>Agaricomycetidae</taxon>
        <taxon>Agaricales</taxon>
        <taxon>Marasmiineae</taxon>
        <taxon>Mycenaceae</taxon>
        <taxon>Mycena</taxon>
    </lineage>
</organism>
<sequence>MLSSFFVLSALLSTVLSTPLSDLVSELRLDPTQVDRINTLSDDTEYVYDFFNPTTGIVTGAAGHTVTATSGTFPAVIGNGVAMTIGFLGPCAMNSPHTHPRAAEINFSVNGTLRTGMLAENGARFVVNQLPPGSMTVFPQGAIHFEQNIGCEPAMFVAAFNGEDPGVLQMAQRFFGLPVDIVQATLNGLGIVEIEGLAQMVCSPEIIFTCRLTWQQIPDNIVAGTDECLARCGLTRPVQPTLQQQPRVSGNAYPTATGSAPPTSSSQSAPPTNSSQSAPAQSQSAPTQSQSATPQCSTASTVLHSF</sequence>
<evidence type="ECO:0000256" key="7">
    <source>
        <dbReference type="SAM" id="SignalP"/>
    </source>
</evidence>
<dbReference type="GO" id="GO:0005576">
    <property type="term" value="C:extracellular region"/>
    <property type="evidence" value="ECO:0007669"/>
    <property type="project" value="UniProtKB-SubCell"/>
</dbReference>
<dbReference type="GO" id="GO:0030145">
    <property type="term" value="F:manganese ion binding"/>
    <property type="evidence" value="ECO:0007669"/>
    <property type="project" value="InterPro"/>
</dbReference>
<comment type="caution">
    <text evidence="9">The sequence shown here is derived from an EMBL/GenBank/DDBJ whole genome shotgun (WGS) entry which is preliminary data.</text>
</comment>
<keyword evidence="10" id="KW-1185">Reference proteome</keyword>